<dbReference type="InterPro" id="IPR036249">
    <property type="entry name" value="Thioredoxin-like_sf"/>
</dbReference>
<evidence type="ECO:0000313" key="8">
    <source>
        <dbReference type="EMBL" id="MDQ0191506.1"/>
    </source>
</evidence>
<keyword evidence="5" id="KW-0676">Redox-active center</keyword>
<keyword evidence="4" id="KW-1015">Disulfide bond</keyword>
<accession>A0ABT9XP80</accession>
<dbReference type="InterPro" id="IPR013740">
    <property type="entry name" value="Redoxin"/>
</dbReference>
<feature type="domain" description="Thioredoxin" evidence="7">
    <location>
        <begin position="31"/>
        <end position="174"/>
    </location>
</feature>
<keyword evidence="8" id="KW-0413">Isomerase</keyword>
<dbReference type="PROSITE" id="PS51352">
    <property type="entry name" value="THIOREDOXIN_2"/>
    <property type="match status" value="1"/>
</dbReference>
<protein>
    <submittedName>
        <fullName evidence="8">Thiol-disulfide isomerase/thioredoxin</fullName>
    </submittedName>
</protein>
<gene>
    <name evidence="8" type="ORF">J2S03_003377</name>
</gene>
<feature type="signal peptide" evidence="6">
    <location>
        <begin position="1"/>
        <end position="25"/>
    </location>
</feature>
<dbReference type="Pfam" id="PF08534">
    <property type="entry name" value="Redoxin"/>
    <property type="match status" value="1"/>
</dbReference>
<keyword evidence="3" id="KW-0812">Transmembrane</keyword>
<organism evidence="8 9">
    <name type="scientific">Alicyclobacillus cycloheptanicus</name>
    <dbReference type="NCBI Taxonomy" id="1457"/>
    <lineage>
        <taxon>Bacteria</taxon>
        <taxon>Bacillati</taxon>
        <taxon>Bacillota</taxon>
        <taxon>Bacilli</taxon>
        <taxon>Bacillales</taxon>
        <taxon>Alicyclobacillaceae</taxon>
        <taxon>Alicyclobacillus</taxon>
    </lineage>
</organism>
<dbReference type="EMBL" id="JAUSTP010000048">
    <property type="protein sequence ID" value="MDQ0191506.1"/>
    <property type="molecule type" value="Genomic_DNA"/>
</dbReference>
<keyword evidence="3" id="KW-0735">Signal-anchor</keyword>
<dbReference type="SUPFAM" id="SSF52833">
    <property type="entry name" value="Thioredoxin-like"/>
    <property type="match status" value="1"/>
</dbReference>
<keyword evidence="2" id="KW-0201">Cytochrome c-type biogenesis</keyword>
<comment type="caution">
    <text evidence="8">The sequence shown here is derived from an EMBL/GenBank/DDBJ whole genome shotgun (WGS) entry which is preliminary data.</text>
</comment>
<dbReference type="PROSITE" id="PS51257">
    <property type="entry name" value="PROKAR_LIPOPROTEIN"/>
    <property type="match status" value="1"/>
</dbReference>
<evidence type="ECO:0000256" key="4">
    <source>
        <dbReference type="ARBA" id="ARBA00023157"/>
    </source>
</evidence>
<dbReference type="RefSeq" id="WP_274454624.1">
    <property type="nucleotide sequence ID" value="NZ_CP067097.1"/>
</dbReference>
<dbReference type="CDD" id="cd02966">
    <property type="entry name" value="TlpA_like_family"/>
    <property type="match status" value="1"/>
</dbReference>
<evidence type="ECO:0000256" key="2">
    <source>
        <dbReference type="ARBA" id="ARBA00022748"/>
    </source>
</evidence>
<dbReference type="InterPro" id="IPR050553">
    <property type="entry name" value="Thioredoxin_ResA/DsbE_sf"/>
</dbReference>
<name>A0ABT9XP80_9BACL</name>
<keyword evidence="9" id="KW-1185">Reference proteome</keyword>
<dbReference type="GO" id="GO:0016853">
    <property type="term" value="F:isomerase activity"/>
    <property type="evidence" value="ECO:0007669"/>
    <property type="project" value="UniProtKB-KW"/>
</dbReference>
<dbReference type="PANTHER" id="PTHR42852">
    <property type="entry name" value="THIOL:DISULFIDE INTERCHANGE PROTEIN DSBE"/>
    <property type="match status" value="1"/>
</dbReference>
<evidence type="ECO:0000313" key="9">
    <source>
        <dbReference type="Proteomes" id="UP001232973"/>
    </source>
</evidence>
<evidence type="ECO:0000256" key="6">
    <source>
        <dbReference type="SAM" id="SignalP"/>
    </source>
</evidence>
<feature type="chain" id="PRO_5045684515" evidence="6">
    <location>
        <begin position="26"/>
        <end position="175"/>
    </location>
</feature>
<evidence type="ECO:0000259" key="7">
    <source>
        <dbReference type="PROSITE" id="PS51352"/>
    </source>
</evidence>
<evidence type="ECO:0000256" key="3">
    <source>
        <dbReference type="ARBA" id="ARBA00022968"/>
    </source>
</evidence>
<evidence type="ECO:0000256" key="1">
    <source>
        <dbReference type="ARBA" id="ARBA00004196"/>
    </source>
</evidence>
<dbReference type="PANTHER" id="PTHR42852:SF6">
    <property type="entry name" value="THIOL:DISULFIDE INTERCHANGE PROTEIN DSBE"/>
    <property type="match status" value="1"/>
</dbReference>
<evidence type="ECO:0000256" key="5">
    <source>
        <dbReference type="ARBA" id="ARBA00023284"/>
    </source>
</evidence>
<comment type="subcellular location">
    <subcellularLocation>
        <location evidence="1">Cell envelope</location>
    </subcellularLocation>
</comment>
<dbReference type="InterPro" id="IPR013766">
    <property type="entry name" value="Thioredoxin_domain"/>
</dbReference>
<keyword evidence="6" id="KW-0732">Signal</keyword>
<proteinExistence type="predicted"/>
<sequence>MRWKSCLTVAVYGALLVAGCGTQHSAPAVEPVPGHMAPGFSLKALNDGGKTISLNDLTHNDKPILLNAFASWCEPCQQETPDLVRMASKYAGKIQFVGVNMTQDDSAKDVDTFVKKFGIKYPVLSDPNGDFMNEYDISGFPTTFLLNSKGKVISVHLGALTEQQLQAMITQALGK</sequence>
<reference evidence="8 9" key="1">
    <citation type="submission" date="2023-07" db="EMBL/GenBank/DDBJ databases">
        <title>Genomic Encyclopedia of Type Strains, Phase IV (KMG-IV): sequencing the most valuable type-strain genomes for metagenomic binning, comparative biology and taxonomic classification.</title>
        <authorList>
            <person name="Goeker M."/>
        </authorList>
    </citation>
    <scope>NUCLEOTIDE SEQUENCE [LARGE SCALE GENOMIC DNA]</scope>
    <source>
        <strain evidence="8 9">DSM 4006</strain>
    </source>
</reference>
<dbReference type="Gene3D" id="3.40.30.10">
    <property type="entry name" value="Glutaredoxin"/>
    <property type="match status" value="1"/>
</dbReference>
<dbReference type="Proteomes" id="UP001232973">
    <property type="component" value="Unassembled WGS sequence"/>
</dbReference>